<keyword evidence="9" id="KW-0804">Transcription</keyword>
<name>A0AAN5D533_9BILA</name>
<comment type="subcellular location">
    <subcellularLocation>
        <location evidence="1">Nucleus</location>
    </subcellularLocation>
</comment>
<proteinExistence type="inferred from homology"/>
<dbReference type="PANTHER" id="PTHR23226">
    <property type="entry name" value="ZINC FINGER AND SCAN DOMAIN-CONTAINING"/>
    <property type="match status" value="1"/>
</dbReference>
<evidence type="ECO:0000256" key="1">
    <source>
        <dbReference type="ARBA" id="ARBA00004123"/>
    </source>
</evidence>
<protein>
    <recommendedName>
        <fullName evidence="13">C2H2-type domain-containing protein</fullName>
    </recommendedName>
</protein>
<feature type="region of interest" description="Disordered" evidence="12">
    <location>
        <begin position="74"/>
        <end position="93"/>
    </location>
</feature>
<dbReference type="GO" id="GO:0000981">
    <property type="term" value="F:DNA-binding transcription factor activity, RNA polymerase II-specific"/>
    <property type="evidence" value="ECO:0007669"/>
    <property type="project" value="TreeGrafter"/>
</dbReference>
<evidence type="ECO:0000256" key="9">
    <source>
        <dbReference type="ARBA" id="ARBA00023163"/>
    </source>
</evidence>
<evidence type="ECO:0000256" key="5">
    <source>
        <dbReference type="ARBA" id="ARBA00022771"/>
    </source>
</evidence>
<dbReference type="EMBL" id="BTRK01000006">
    <property type="protein sequence ID" value="GMR56693.1"/>
    <property type="molecule type" value="Genomic_DNA"/>
</dbReference>
<dbReference type="GO" id="GO:0000978">
    <property type="term" value="F:RNA polymerase II cis-regulatory region sequence-specific DNA binding"/>
    <property type="evidence" value="ECO:0007669"/>
    <property type="project" value="TreeGrafter"/>
</dbReference>
<dbReference type="PROSITE" id="PS00028">
    <property type="entry name" value="ZINC_FINGER_C2H2_1"/>
    <property type="match status" value="1"/>
</dbReference>
<accession>A0AAN5D533</accession>
<comment type="similarity">
    <text evidence="2">Belongs to the krueppel C2H2-type zinc-finger protein family.</text>
</comment>
<dbReference type="SMART" id="SM00355">
    <property type="entry name" value="ZnF_C2H2"/>
    <property type="match status" value="4"/>
</dbReference>
<evidence type="ECO:0000256" key="4">
    <source>
        <dbReference type="ARBA" id="ARBA00022737"/>
    </source>
</evidence>
<feature type="domain" description="C2H2-type" evidence="13">
    <location>
        <begin position="94"/>
        <end position="121"/>
    </location>
</feature>
<dbReference type="PROSITE" id="PS50157">
    <property type="entry name" value="ZINC_FINGER_C2H2_2"/>
    <property type="match status" value="2"/>
</dbReference>
<keyword evidence="15" id="KW-1185">Reference proteome</keyword>
<dbReference type="Pfam" id="PF00096">
    <property type="entry name" value="zf-C2H2"/>
    <property type="match status" value="3"/>
</dbReference>
<keyword evidence="3" id="KW-0479">Metal-binding</keyword>
<dbReference type="GO" id="GO:0008270">
    <property type="term" value="F:zinc ion binding"/>
    <property type="evidence" value="ECO:0007669"/>
    <property type="project" value="UniProtKB-KW"/>
</dbReference>
<evidence type="ECO:0000256" key="7">
    <source>
        <dbReference type="ARBA" id="ARBA00023015"/>
    </source>
</evidence>
<dbReference type="InterPro" id="IPR013087">
    <property type="entry name" value="Znf_C2H2_type"/>
</dbReference>
<gene>
    <name evidence="14" type="ORF">PMAYCL1PPCAC_26888</name>
</gene>
<keyword evidence="10" id="KW-0539">Nucleus</keyword>
<dbReference type="Gene3D" id="3.30.160.60">
    <property type="entry name" value="Classic Zinc Finger"/>
    <property type="match status" value="2"/>
</dbReference>
<feature type="domain" description="C2H2-type" evidence="13">
    <location>
        <begin position="150"/>
        <end position="177"/>
    </location>
</feature>
<dbReference type="PANTHER" id="PTHR23226:SF416">
    <property type="entry name" value="FI01424P"/>
    <property type="match status" value="1"/>
</dbReference>
<evidence type="ECO:0000256" key="8">
    <source>
        <dbReference type="ARBA" id="ARBA00023125"/>
    </source>
</evidence>
<dbReference type="SUPFAM" id="SSF57667">
    <property type="entry name" value="beta-beta-alpha zinc fingers"/>
    <property type="match status" value="2"/>
</dbReference>
<dbReference type="FunFam" id="3.30.160.60:FF:001370">
    <property type="entry name" value="Zinc finger protein"/>
    <property type="match status" value="1"/>
</dbReference>
<comment type="caution">
    <text evidence="14">The sequence shown here is derived from an EMBL/GenBank/DDBJ whole genome shotgun (WGS) entry which is preliminary data.</text>
</comment>
<keyword evidence="6" id="KW-0862">Zinc</keyword>
<feature type="non-terminal residue" evidence="14">
    <location>
        <position position="1"/>
    </location>
</feature>
<evidence type="ECO:0000259" key="13">
    <source>
        <dbReference type="PROSITE" id="PS50157"/>
    </source>
</evidence>
<reference evidence="15" key="1">
    <citation type="submission" date="2022-10" db="EMBL/GenBank/DDBJ databases">
        <title>Genome assembly of Pristionchus species.</title>
        <authorList>
            <person name="Yoshida K."/>
            <person name="Sommer R.J."/>
        </authorList>
    </citation>
    <scope>NUCLEOTIDE SEQUENCE [LARGE SCALE GENOMIC DNA]</scope>
    <source>
        <strain evidence="15">RS5460</strain>
    </source>
</reference>
<dbReference type="AlphaFoldDB" id="A0AAN5D533"/>
<keyword evidence="5 11" id="KW-0863">Zinc-finger</keyword>
<sequence length="199" mass="22548">QLYCPSTGRSRFLDELSIEKNMNGKILNAGSSEAKFLQTNENSFECFECGKIISKKNLSDHLRTHRGLKMKMNDNEKIGHYKSSKSKSGKKKSFECSKCGKKLSSKQGLVGHMRTHTGDKPYKCRYCTYSARVLSALYTHIRSVHRIEPFVCFTCDEQFVRKFDLIAHLAINKGHRAPLKTPFTPPSAEEPIDEQPGPS</sequence>
<evidence type="ECO:0000313" key="15">
    <source>
        <dbReference type="Proteomes" id="UP001328107"/>
    </source>
</evidence>
<feature type="region of interest" description="Disordered" evidence="12">
    <location>
        <begin position="178"/>
        <end position="199"/>
    </location>
</feature>
<dbReference type="Proteomes" id="UP001328107">
    <property type="component" value="Unassembled WGS sequence"/>
</dbReference>
<organism evidence="14 15">
    <name type="scientific">Pristionchus mayeri</name>
    <dbReference type="NCBI Taxonomy" id="1317129"/>
    <lineage>
        <taxon>Eukaryota</taxon>
        <taxon>Metazoa</taxon>
        <taxon>Ecdysozoa</taxon>
        <taxon>Nematoda</taxon>
        <taxon>Chromadorea</taxon>
        <taxon>Rhabditida</taxon>
        <taxon>Rhabditina</taxon>
        <taxon>Diplogasteromorpha</taxon>
        <taxon>Diplogasteroidea</taxon>
        <taxon>Neodiplogasteridae</taxon>
        <taxon>Pristionchus</taxon>
    </lineage>
</organism>
<evidence type="ECO:0000256" key="11">
    <source>
        <dbReference type="PROSITE-ProRule" id="PRU00042"/>
    </source>
</evidence>
<dbReference type="GO" id="GO:0005634">
    <property type="term" value="C:nucleus"/>
    <property type="evidence" value="ECO:0007669"/>
    <property type="project" value="UniProtKB-SubCell"/>
</dbReference>
<evidence type="ECO:0000256" key="2">
    <source>
        <dbReference type="ARBA" id="ARBA00006991"/>
    </source>
</evidence>
<evidence type="ECO:0000256" key="3">
    <source>
        <dbReference type="ARBA" id="ARBA00022723"/>
    </source>
</evidence>
<evidence type="ECO:0000256" key="12">
    <source>
        <dbReference type="SAM" id="MobiDB-lite"/>
    </source>
</evidence>
<evidence type="ECO:0000256" key="10">
    <source>
        <dbReference type="ARBA" id="ARBA00023242"/>
    </source>
</evidence>
<keyword evidence="8" id="KW-0238">DNA-binding</keyword>
<evidence type="ECO:0000256" key="6">
    <source>
        <dbReference type="ARBA" id="ARBA00022833"/>
    </source>
</evidence>
<feature type="compositionally biased region" description="Basic residues" evidence="12">
    <location>
        <begin position="80"/>
        <end position="91"/>
    </location>
</feature>
<dbReference type="InterPro" id="IPR036236">
    <property type="entry name" value="Znf_C2H2_sf"/>
</dbReference>
<keyword evidence="7" id="KW-0805">Transcription regulation</keyword>
<evidence type="ECO:0000313" key="14">
    <source>
        <dbReference type="EMBL" id="GMR56693.1"/>
    </source>
</evidence>
<keyword evidence="4" id="KW-0677">Repeat</keyword>